<keyword evidence="1" id="KW-0472">Membrane</keyword>
<feature type="transmembrane region" description="Helical" evidence="1">
    <location>
        <begin position="186"/>
        <end position="211"/>
    </location>
</feature>
<feature type="transmembrane region" description="Helical" evidence="1">
    <location>
        <begin position="30"/>
        <end position="52"/>
    </location>
</feature>
<dbReference type="EMBL" id="JAAMFK010000004">
    <property type="protein sequence ID" value="MBS9338785.1"/>
    <property type="molecule type" value="Genomic_DNA"/>
</dbReference>
<feature type="transmembrane region" description="Helical" evidence="1">
    <location>
        <begin position="132"/>
        <end position="155"/>
    </location>
</feature>
<dbReference type="RefSeq" id="WP_213809069.1">
    <property type="nucleotide sequence ID" value="NZ_JAAMFK010000004.1"/>
</dbReference>
<dbReference type="Pfam" id="PF06161">
    <property type="entry name" value="DUF975"/>
    <property type="match status" value="1"/>
</dbReference>
<dbReference type="PANTHER" id="PTHR40076:SF1">
    <property type="entry name" value="MEMBRANE PROTEIN"/>
    <property type="match status" value="1"/>
</dbReference>
<sequence>MLQVEPISRKRVKVTAKKQLKEHFKKGLQATWPIIFMQLIQTGMLVFTLYMFYRGYVLSQSGVSDSGADLYFSRTVSGAIALLVSWSAKWAIIDAFQKPDRKLSWASGLQAFSFKTFFPAFLLAFVSKILLFFWSLLILPAIVKVFSYSQTYYAYKMDLLFDRKQASLTDYITISRRVMSGRKRELFLLELSFIGWHLFGLLTFGLGYIFVTPYINTCRVVYSTQVFSKAIEGVLK</sequence>
<keyword evidence="1" id="KW-1133">Transmembrane helix</keyword>
<gene>
    <name evidence="2" type="ORF">G6R29_03995</name>
</gene>
<feature type="transmembrane region" description="Helical" evidence="1">
    <location>
        <begin position="72"/>
        <end position="93"/>
    </location>
</feature>
<name>A0ABS5R011_9LACO</name>
<dbReference type="Proteomes" id="UP001519504">
    <property type="component" value="Unassembled WGS sequence"/>
</dbReference>
<organism evidence="2 3">
    <name type="scientific">Fructobacillus broussonetiae</name>
    <dbReference type="NCBI Taxonomy" id="2713173"/>
    <lineage>
        <taxon>Bacteria</taxon>
        <taxon>Bacillati</taxon>
        <taxon>Bacillota</taxon>
        <taxon>Bacilli</taxon>
        <taxon>Lactobacillales</taxon>
        <taxon>Lactobacillaceae</taxon>
        <taxon>Fructobacillus</taxon>
    </lineage>
</organism>
<keyword evidence="1" id="KW-0812">Transmembrane</keyword>
<evidence type="ECO:0000313" key="3">
    <source>
        <dbReference type="Proteomes" id="UP001519504"/>
    </source>
</evidence>
<dbReference type="PANTHER" id="PTHR40076">
    <property type="entry name" value="MEMBRANE PROTEIN-RELATED"/>
    <property type="match status" value="1"/>
</dbReference>
<proteinExistence type="predicted"/>
<comment type="caution">
    <text evidence="2">The sequence shown here is derived from an EMBL/GenBank/DDBJ whole genome shotgun (WGS) entry which is preliminary data.</text>
</comment>
<dbReference type="InterPro" id="IPR010380">
    <property type="entry name" value="DUF975"/>
</dbReference>
<accession>A0ABS5R011</accession>
<reference evidence="2 3" key="1">
    <citation type="submission" date="2020-02" db="EMBL/GenBank/DDBJ databases">
        <title>Fructobacillus sp. isolated from paper mulberry of Taiwan.</title>
        <authorList>
            <person name="Lin S.-T."/>
        </authorList>
    </citation>
    <scope>NUCLEOTIDE SEQUENCE [LARGE SCALE GENOMIC DNA]</scope>
    <source>
        <strain evidence="2 3">M2-14</strain>
    </source>
</reference>
<protein>
    <submittedName>
        <fullName evidence="2">DUF975 family protein</fullName>
    </submittedName>
</protein>
<keyword evidence="3" id="KW-1185">Reference proteome</keyword>
<evidence type="ECO:0000256" key="1">
    <source>
        <dbReference type="SAM" id="Phobius"/>
    </source>
</evidence>
<evidence type="ECO:0000313" key="2">
    <source>
        <dbReference type="EMBL" id="MBS9338785.1"/>
    </source>
</evidence>